<sequence>MDEVEEVVADDSHQTDGLNLIAVMARSQETLDTKFNRSGSNRAQSWAEEVEDELKLSLDNQQIPRSAKQIWETFTKEKALEEEKSWNSAVICKVLGANPPVTIFEGFVKRIWGHLGVTQNVEYEWLPAKCAQCSKFGHTKANCRHEEIVKQKAEKTATQARDEQTTTEERIKGKGSKQGSTVMGGSEENSTSCNNQSTWKSEEEG</sequence>
<name>A0A7J6GKL7_CANSA</name>
<organism evidence="2 3">
    <name type="scientific">Cannabis sativa</name>
    <name type="common">Hemp</name>
    <name type="synonym">Marijuana</name>
    <dbReference type="NCBI Taxonomy" id="3483"/>
    <lineage>
        <taxon>Eukaryota</taxon>
        <taxon>Viridiplantae</taxon>
        <taxon>Streptophyta</taxon>
        <taxon>Embryophyta</taxon>
        <taxon>Tracheophyta</taxon>
        <taxon>Spermatophyta</taxon>
        <taxon>Magnoliopsida</taxon>
        <taxon>eudicotyledons</taxon>
        <taxon>Gunneridae</taxon>
        <taxon>Pentapetalae</taxon>
        <taxon>rosids</taxon>
        <taxon>fabids</taxon>
        <taxon>Rosales</taxon>
        <taxon>Cannabaceae</taxon>
        <taxon>Cannabis</taxon>
    </lineage>
</organism>
<reference evidence="2 3" key="1">
    <citation type="journal article" date="2020" name="bioRxiv">
        <title>Sequence and annotation of 42 cannabis genomes reveals extensive copy number variation in cannabinoid synthesis and pathogen resistance genes.</title>
        <authorList>
            <person name="Mckernan K.J."/>
            <person name="Helbert Y."/>
            <person name="Kane L.T."/>
            <person name="Ebling H."/>
            <person name="Zhang L."/>
            <person name="Liu B."/>
            <person name="Eaton Z."/>
            <person name="Mclaughlin S."/>
            <person name="Kingan S."/>
            <person name="Baybayan P."/>
            <person name="Concepcion G."/>
            <person name="Jordan M."/>
            <person name="Riva A."/>
            <person name="Barbazuk W."/>
            <person name="Harkins T."/>
        </authorList>
    </citation>
    <scope>NUCLEOTIDE SEQUENCE [LARGE SCALE GENOMIC DNA]</scope>
    <source>
        <strain evidence="3">cv. Jamaican Lion 4</strain>
        <tissue evidence="2">Leaf</tissue>
    </source>
</reference>
<accession>A0A7J6GKL7</accession>
<feature type="compositionally biased region" description="Polar residues" evidence="1">
    <location>
        <begin position="177"/>
        <end position="199"/>
    </location>
</feature>
<dbReference type="Proteomes" id="UP000583929">
    <property type="component" value="Unassembled WGS sequence"/>
</dbReference>
<evidence type="ECO:0000313" key="3">
    <source>
        <dbReference type="Proteomes" id="UP000583929"/>
    </source>
</evidence>
<dbReference type="EMBL" id="JAATIQ010000097">
    <property type="protein sequence ID" value="KAF4383466.1"/>
    <property type="molecule type" value="Genomic_DNA"/>
</dbReference>
<comment type="caution">
    <text evidence="2">The sequence shown here is derived from an EMBL/GenBank/DDBJ whole genome shotgun (WGS) entry which is preliminary data.</text>
</comment>
<evidence type="ECO:0008006" key="4">
    <source>
        <dbReference type="Google" id="ProtNLM"/>
    </source>
</evidence>
<feature type="compositionally biased region" description="Basic and acidic residues" evidence="1">
    <location>
        <begin position="154"/>
        <end position="172"/>
    </location>
</feature>
<protein>
    <recommendedName>
        <fullName evidence="4">DUF4283 domain-containing protein</fullName>
    </recommendedName>
</protein>
<proteinExistence type="predicted"/>
<evidence type="ECO:0000256" key="1">
    <source>
        <dbReference type="SAM" id="MobiDB-lite"/>
    </source>
</evidence>
<gene>
    <name evidence="2" type="ORF">G4B88_000166</name>
</gene>
<feature type="region of interest" description="Disordered" evidence="1">
    <location>
        <begin position="154"/>
        <end position="205"/>
    </location>
</feature>
<evidence type="ECO:0000313" key="2">
    <source>
        <dbReference type="EMBL" id="KAF4383466.1"/>
    </source>
</evidence>
<dbReference type="AlphaFoldDB" id="A0A7J6GKL7"/>
<keyword evidence="3" id="KW-1185">Reference proteome</keyword>